<evidence type="ECO:0000313" key="1">
    <source>
        <dbReference type="EMBL" id="EKC41540.1"/>
    </source>
</evidence>
<dbReference type="InParanoid" id="K1RIW9"/>
<gene>
    <name evidence="1" type="ORF">CGI_10021293</name>
</gene>
<accession>K1RIW9</accession>
<dbReference type="AlphaFoldDB" id="K1RIW9"/>
<dbReference type="HOGENOM" id="CLU_2051869_0_0_1"/>
<protein>
    <submittedName>
        <fullName evidence="1">Uncharacterized protein</fullName>
    </submittedName>
</protein>
<organism evidence="1">
    <name type="scientific">Magallana gigas</name>
    <name type="common">Pacific oyster</name>
    <name type="synonym">Crassostrea gigas</name>
    <dbReference type="NCBI Taxonomy" id="29159"/>
    <lineage>
        <taxon>Eukaryota</taxon>
        <taxon>Metazoa</taxon>
        <taxon>Spiralia</taxon>
        <taxon>Lophotrochozoa</taxon>
        <taxon>Mollusca</taxon>
        <taxon>Bivalvia</taxon>
        <taxon>Autobranchia</taxon>
        <taxon>Pteriomorphia</taxon>
        <taxon>Ostreida</taxon>
        <taxon>Ostreoidea</taxon>
        <taxon>Ostreidae</taxon>
        <taxon>Magallana</taxon>
    </lineage>
</organism>
<proteinExistence type="predicted"/>
<name>K1RIW9_MAGGI</name>
<sequence>MSSEPALVNRRTELPRCTSQWTEDDLETLQIAVVQSRAYTPRELLSCIVNETIERRAARIKDHLMKYMPPGLALIDFDDFYSVQHDKCRSILYNSQSLPMSYRFRAEPLHEFAEDAWRQS</sequence>
<reference evidence="1" key="1">
    <citation type="journal article" date="2012" name="Nature">
        <title>The oyster genome reveals stress adaptation and complexity of shell formation.</title>
        <authorList>
            <person name="Zhang G."/>
            <person name="Fang X."/>
            <person name="Guo X."/>
            <person name="Li L."/>
            <person name="Luo R."/>
            <person name="Xu F."/>
            <person name="Yang P."/>
            <person name="Zhang L."/>
            <person name="Wang X."/>
            <person name="Qi H."/>
            <person name="Xiong Z."/>
            <person name="Que H."/>
            <person name="Xie Y."/>
            <person name="Holland P.W."/>
            <person name="Paps J."/>
            <person name="Zhu Y."/>
            <person name="Wu F."/>
            <person name="Chen Y."/>
            <person name="Wang J."/>
            <person name="Peng C."/>
            <person name="Meng J."/>
            <person name="Yang L."/>
            <person name="Liu J."/>
            <person name="Wen B."/>
            <person name="Zhang N."/>
            <person name="Huang Z."/>
            <person name="Zhu Q."/>
            <person name="Feng Y."/>
            <person name="Mount A."/>
            <person name="Hedgecock D."/>
            <person name="Xu Z."/>
            <person name="Liu Y."/>
            <person name="Domazet-Loso T."/>
            <person name="Du Y."/>
            <person name="Sun X."/>
            <person name="Zhang S."/>
            <person name="Liu B."/>
            <person name="Cheng P."/>
            <person name="Jiang X."/>
            <person name="Li J."/>
            <person name="Fan D."/>
            <person name="Wang W."/>
            <person name="Fu W."/>
            <person name="Wang T."/>
            <person name="Wang B."/>
            <person name="Zhang J."/>
            <person name="Peng Z."/>
            <person name="Li Y."/>
            <person name="Li N."/>
            <person name="Wang J."/>
            <person name="Chen M."/>
            <person name="He Y."/>
            <person name="Tan F."/>
            <person name="Song X."/>
            <person name="Zheng Q."/>
            <person name="Huang R."/>
            <person name="Yang H."/>
            <person name="Du X."/>
            <person name="Chen L."/>
            <person name="Yang M."/>
            <person name="Gaffney P.M."/>
            <person name="Wang S."/>
            <person name="Luo L."/>
            <person name="She Z."/>
            <person name="Ming Y."/>
            <person name="Huang W."/>
            <person name="Zhang S."/>
            <person name="Huang B."/>
            <person name="Zhang Y."/>
            <person name="Qu T."/>
            <person name="Ni P."/>
            <person name="Miao G."/>
            <person name="Wang J."/>
            <person name="Wang Q."/>
            <person name="Steinberg C.E."/>
            <person name="Wang H."/>
            <person name="Li N."/>
            <person name="Qian L."/>
            <person name="Zhang G."/>
            <person name="Li Y."/>
            <person name="Yang H."/>
            <person name="Liu X."/>
            <person name="Wang J."/>
            <person name="Yin Y."/>
            <person name="Wang J."/>
        </authorList>
    </citation>
    <scope>NUCLEOTIDE SEQUENCE [LARGE SCALE GENOMIC DNA]</scope>
    <source>
        <strain evidence="1">05x7-T-G4-1.051#20</strain>
    </source>
</reference>
<dbReference type="EMBL" id="JH816788">
    <property type="protein sequence ID" value="EKC41540.1"/>
    <property type="molecule type" value="Genomic_DNA"/>
</dbReference>